<proteinExistence type="inferred from homology"/>
<evidence type="ECO:0000256" key="4">
    <source>
        <dbReference type="ARBA" id="ARBA00022842"/>
    </source>
</evidence>
<dbReference type="PANTHER" id="PTHR19288:SF46">
    <property type="entry name" value="HALOACID DEHALOGENASE-LIKE HYDROLASE DOMAIN-CONTAINING PROTEIN 2"/>
    <property type="match status" value="1"/>
</dbReference>
<dbReference type="InterPro" id="IPR006357">
    <property type="entry name" value="HAD-SF_hydro_IIA"/>
</dbReference>
<dbReference type="InterPro" id="IPR036412">
    <property type="entry name" value="HAD-like_sf"/>
</dbReference>
<dbReference type="FunFam" id="3.40.50.1000:FF:000053">
    <property type="entry name" value="TIGR01457 family HAD hydrolase"/>
    <property type="match status" value="1"/>
</dbReference>
<dbReference type="AlphaFoldDB" id="A0A3R9P704"/>
<organism evidence="8 9">
    <name type="scientific">Salibacterium salarium</name>
    <dbReference type="NCBI Taxonomy" id="284579"/>
    <lineage>
        <taxon>Bacteria</taxon>
        <taxon>Bacillati</taxon>
        <taxon>Bacillota</taxon>
        <taxon>Bacilli</taxon>
        <taxon>Bacillales</taxon>
        <taxon>Bacillaceae</taxon>
    </lineage>
</organism>
<dbReference type="InterPro" id="IPR006354">
    <property type="entry name" value="HAD-SF_hydro_IIA_hyp1"/>
</dbReference>
<dbReference type="GO" id="GO:0046872">
    <property type="term" value="F:metal ion binding"/>
    <property type="evidence" value="ECO:0007669"/>
    <property type="project" value="UniProtKB-KW"/>
</dbReference>
<evidence type="ECO:0000256" key="6">
    <source>
        <dbReference type="PIRSR" id="PIRSR000915-2"/>
    </source>
</evidence>
<feature type="binding site" evidence="6">
    <location>
        <position position="181"/>
    </location>
    <ligand>
        <name>substrate</name>
    </ligand>
</feature>
<dbReference type="GO" id="GO:0016791">
    <property type="term" value="F:phosphatase activity"/>
    <property type="evidence" value="ECO:0007669"/>
    <property type="project" value="TreeGrafter"/>
</dbReference>
<sequence length="254" mass="27137">MKSYKGYLIDLDGTMYRGTEPIPEAGSFVRKLASKGIPYLFVTNNSSATPADVAKKLQSMDVPCKESHVLTTSLSAATYLSNRPVKQSAYVIGENGLRKAIETAGIVEEQENPGFVVIGMDRSVTYQKLANACLAVRNGAHFVSTNADVALPSERGFLPGNGALTSVISISTGTEPVFIGKPETIMIEQAVEMLGLKPEETVVVGDNYDTDIKAGINAGLDTIHVGTGVTLTEELDEKPIAPTYAISSLCEWDM</sequence>
<dbReference type="SUPFAM" id="SSF56784">
    <property type="entry name" value="HAD-like"/>
    <property type="match status" value="1"/>
</dbReference>
<feature type="active site" description="Nucleophile" evidence="5">
    <location>
        <position position="10"/>
    </location>
</feature>
<keyword evidence="4 7" id="KW-0460">Magnesium</keyword>
<evidence type="ECO:0000256" key="7">
    <source>
        <dbReference type="PIRSR" id="PIRSR000915-3"/>
    </source>
</evidence>
<comment type="similarity">
    <text evidence="1">Belongs to the HAD-like hydrolase superfamily. NagD family.</text>
</comment>
<dbReference type="NCBIfam" id="TIGR01457">
    <property type="entry name" value="HAD-SF-IIA-hyp2"/>
    <property type="match status" value="1"/>
</dbReference>
<dbReference type="RefSeq" id="WP_125554960.1">
    <property type="nucleotide sequence ID" value="NZ_RBVX01000004.1"/>
</dbReference>
<dbReference type="OrthoDB" id="9810449at2"/>
<dbReference type="Pfam" id="PF13344">
    <property type="entry name" value="Hydrolase_6"/>
    <property type="match status" value="1"/>
</dbReference>
<evidence type="ECO:0000256" key="1">
    <source>
        <dbReference type="ARBA" id="ARBA00006696"/>
    </source>
</evidence>
<comment type="caution">
    <text evidence="8">The sequence shown here is derived from an EMBL/GenBank/DDBJ whole genome shotgun (WGS) entry which is preliminary data.</text>
</comment>
<dbReference type="PANTHER" id="PTHR19288">
    <property type="entry name" value="4-NITROPHENYLPHOSPHATASE-RELATED"/>
    <property type="match status" value="1"/>
</dbReference>
<keyword evidence="2 7" id="KW-0479">Metal-binding</keyword>
<dbReference type="NCBIfam" id="TIGR01460">
    <property type="entry name" value="HAD-SF-IIA"/>
    <property type="match status" value="1"/>
</dbReference>
<feature type="binding site" evidence="7">
    <location>
        <position position="12"/>
    </location>
    <ligand>
        <name>Mg(2+)</name>
        <dbReference type="ChEBI" id="CHEBI:18420"/>
    </ligand>
</feature>
<evidence type="ECO:0000256" key="5">
    <source>
        <dbReference type="PIRSR" id="PIRSR000915-1"/>
    </source>
</evidence>
<name>A0A3R9P704_9BACI</name>
<keyword evidence="3 8" id="KW-0378">Hydrolase</keyword>
<evidence type="ECO:0000256" key="3">
    <source>
        <dbReference type="ARBA" id="ARBA00022801"/>
    </source>
</evidence>
<evidence type="ECO:0000313" key="8">
    <source>
        <dbReference type="EMBL" id="RSL34134.1"/>
    </source>
</evidence>
<dbReference type="EMBL" id="RBVX01000004">
    <property type="protein sequence ID" value="RSL34134.1"/>
    <property type="molecule type" value="Genomic_DNA"/>
</dbReference>
<dbReference type="Proteomes" id="UP000275076">
    <property type="component" value="Unassembled WGS sequence"/>
</dbReference>
<dbReference type="SFLD" id="SFLDS00003">
    <property type="entry name" value="Haloacid_Dehalogenase"/>
    <property type="match status" value="1"/>
</dbReference>
<dbReference type="Gene3D" id="3.40.50.1000">
    <property type="entry name" value="HAD superfamily/HAD-like"/>
    <property type="match status" value="2"/>
</dbReference>
<dbReference type="InterPro" id="IPR023214">
    <property type="entry name" value="HAD_sf"/>
</dbReference>
<feature type="active site" description="Proton donor" evidence="5">
    <location>
        <position position="12"/>
    </location>
</feature>
<dbReference type="NCBIfam" id="TIGR01549">
    <property type="entry name" value="HAD-SF-IA-v1"/>
    <property type="match status" value="1"/>
</dbReference>
<dbReference type="SFLD" id="SFLDG01139">
    <property type="entry name" value="C2.A:_Pyridoxal_Phosphate_Phos"/>
    <property type="match status" value="1"/>
</dbReference>
<evidence type="ECO:0000313" key="9">
    <source>
        <dbReference type="Proteomes" id="UP000275076"/>
    </source>
</evidence>
<feature type="binding site" evidence="7">
    <location>
        <position position="10"/>
    </location>
    <ligand>
        <name>Mg(2+)</name>
        <dbReference type="ChEBI" id="CHEBI:18420"/>
    </ligand>
</feature>
<keyword evidence="9" id="KW-1185">Reference proteome</keyword>
<dbReference type="CDD" id="cd07530">
    <property type="entry name" value="HAD_Pase_UmpH-like"/>
    <property type="match status" value="1"/>
</dbReference>
<dbReference type="InterPro" id="IPR006439">
    <property type="entry name" value="HAD-SF_hydro_IA"/>
</dbReference>
<accession>A0A3R9P704</accession>
<reference evidence="8 9" key="1">
    <citation type="submission" date="2018-10" db="EMBL/GenBank/DDBJ databases">
        <title>Draft genome sequence of Bacillus salarius IM0101, isolated from a hypersaline soil in Inner Mongolia, China.</title>
        <authorList>
            <person name="Yamprayoonswat W."/>
            <person name="Boonvisut S."/>
            <person name="Jumpathong W."/>
            <person name="Sittihan S."/>
            <person name="Ruangsuj P."/>
            <person name="Wanthongcharoen S."/>
            <person name="Thongpramul N."/>
            <person name="Pimmason S."/>
            <person name="Yu B."/>
            <person name="Yasawong M."/>
        </authorList>
    </citation>
    <scope>NUCLEOTIDE SEQUENCE [LARGE SCALE GENOMIC DNA]</scope>
    <source>
        <strain evidence="8 9">IM0101</strain>
    </source>
</reference>
<dbReference type="GO" id="GO:0005737">
    <property type="term" value="C:cytoplasm"/>
    <property type="evidence" value="ECO:0007669"/>
    <property type="project" value="TreeGrafter"/>
</dbReference>
<dbReference type="PIRSF" id="PIRSF000915">
    <property type="entry name" value="PGP-type_phosphatase"/>
    <property type="match status" value="1"/>
</dbReference>
<comment type="cofactor">
    <cofactor evidence="7">
        <name>Mg(2+)</name>
        <dbReference type="ChEBI" id="CHEBI:18420"/>
    </cofactor>
    <text evidence="7">Divalent metal ions. Mg(2+) is the most effective.</text>
</comment>
<feature type="binding site" evidence="7">
    <location>
        <position position="206"/>
    </location>
    <ligand>
        <name>Mg(2+)</name>
        <dbReference type="ChEBI" id="CHEBI:18420"/>
    </ligand>
</feature>
<protein>
    <submittedName>
        <fullName evidence="8">TIGR01457 family HAD-type hydrolase</fullName>
    </submittedName>
</protein>
<evidence type="ECO:0000256" key="2">
    <source>
        <dbReference type="ARBA" id="ARBA00022723"/>
    </source>
</evidence>
<gene>
    <name evidence="8" type="ORF">D7Z54_06080</name>
</gene>
<dbReference type="Pfam" id="PF13242">
    <property type="entry name" value="Hydrolase_like"/>
    <property type="match status" value="1"/>
</dbReference>